<evidence type="ECO:0000313" key="2">
    <source>
        <dbReference type="EMBL" id="MFI2477656.1"/>
    </source>
</evidence>
<dbReference type="CDD" id="cd00198">
    <property type="entry name" value="vWFA"/>
    <property type="match status" value="1"/>
</dbReference>
<dbReference type="PANTHER" id="PTHR39338:SF6">
    <property type="entry name" value="BLL5662 PROTEIN"/>
    <property type="match status" value="1"/>
</dbReference>
<comment type="caution">
    <text evidence="2">The sequence shown here is derived from an EMBL/GenBank/DDBJ whole genome shotgun (WGS) entry which is preliminary data.</text>
</comment>
<feature type="domain" description="VWFA" evidence="1">
    <location>
        <begin position="221"/>
        <end position="384"/>
    </location>
</feature>
<dbReference type="InterPro" id="IPR008912">
    <property type="entry name" value="Uncharacterised_CoxE"/>
</dbReference>
<dbReference type="InterPro" id="IPR011195">
    <property type="entry name" value="UCP010256"/>
</dbReference>
<dbReference type="InterPro" id="IPR036465">
    <property type="entry name" value="vWFA_dom_sf"/>
</dbReference>
<dbReference type="Pfam" id="PF05762">
    <property type="entry name" value="VWA_CoxE"/>
    <property type="match status" value="1"/>
</dbReference>
<evidence type="ECO:0000313" key="3">
    <source>
        <dbReference type="Proteomes" id="UP001611415"/>
    </source>
</evidence>
<accession>A0ABW7X958</accession>
<evidence type="ECO:0000259" key="1">
    <source>
        <dbReference type="SMART" id="SM00327"/>
    </source>
</evidence>
<dbReference type="Proteomes" id="UP001611415">
    <property type="component" value="Unassembled WGS sequence"/>
</dbReference>
<dbReference type="SMART" id="SM00327">
    <property type="entry name" value="VWA"/>
    <property type="match status" value="1"/>
</dbReference>
<dbReference type="SUPFAM" id="SSF53300">
    <property type="entry name" value="vWA-like"/>
    <property type="match status" value="1"/>
</dbReference>
<gene>
    <name evidence="2" type="ORF">ACH49W_30150</name>
</gene>
<protein>
    <submittedName>
        <fullName evidence="2">VWA domain-containing protein</fullName>
    </submittedName>
</protein>
<reference evidence="2 3" key="1">
    <citation type="submission" date="2024-10" db="EMBL/GenBank/DDBJ databases">
        <title>The Natural Products Discovery Center: Release of the First 8490 Sequenced Strains for Exploring Actinobacteria Biosynthetic Diversity.</title>
        <authorList>
            <person name="Kalkreuter E."/>
            <person name="Kautsar S.A."/>
            <person name="Yang D."/>
            <person name="Bader C.D."/>
            <person name="Teijaro C.N."/>
            <person name="Fluegel L."/>
            <person name="Davis C.M."/>
            <person name="Simpson J.R."/>
            <person name="Lauterbach L."/>
            <person name="Steele A.D."/>
            <person name="Gui C."/>
            <person name="Meng S."/>
            <person name="Li G."/>
            <person name="Viehrig K."/>
            <person name="Ye F."/>
            <person name="Su P."/>
            <person name="Kiefer A.F."/>
            <person name="Nichols A."/>
            <person name="Cepeda A.J."/>
            <person name="Yan W."/>
            <person name="Fan B."/>
            <person name="Jiang Y."/>
            <person name="Adhikari A."/>
            <person name="Zheng C.-J."/>
            <person name="Schuster L."/>
            <person name="Cowan T.M."/>
            <person name="Smanski M.J."/>
            <person name="Chevrette M.G."/>
            <person name="De Carvalho L.P.S."/>
            <person name="Shen B."/>
        </authorList>
    </citation>
    <scope>NUCLEOTIDE SEQUENCE [LARGE SCALE GENOMIC DNA]</scope>
    <source>
        <strain evidence="2 3">NPDC019275</strain>
    </source>
</reference>
<dbReference type="EMBL" id="JBIRYO010000027">
    <property type="protein sequence ID" value="MFI2477656.1"/>
    <property type="molecule type" value="Genomic_DNA"/>
</dbReference>
<dbReference type="PIRSF" id="PIRSF010256">
    <property type="entry name" value="CoxE_vWa"/>
    <property type="match status" value="1"/>
</dbReference>
<sequence>MTRAVLLRGVDLAAFAVAVVARLRLGGVAVAPSGPALFVQALRRMAPRSRAELYWAMRLTLVDRVQDLAAFDAVFAMVFDDASLGVDPPSRTHALPAERASAEGMGGAGQARQGGEVPWATLQSATGADRSTDEGVALPDVLPSRFAAREQEPFARFDPDDLRVLVVWLKQASARWPQRSSRRYETHPHGKRIDFRATMHNSRRTGWEPAVLVRTRPRRRPRRIVMICDVSRSMQPYSTIYLHLMRAAMQRRSPDRPEVFAFSTSLTRLTSVLAHRSPDVALARANDKVVDRYGGTHIGQCLAALLATPSGNAVRGAVVVIASDGWDSDPPDVLARAMARIRRRAWRVIWLNPRAGEPRFQPATGAMAAALPFCDIMMPAHTLAGIRAFVDVLARSRVVDGDVTP</sequence>
<name>A0ABW7X958_9NOCA</name>
<dbReference type="RefSeq" id="WP_397095027.1">
    <property type="nucleotide sequence ID" value="NZ_JBIRYO010000027.1"/>
</dbReference>
<dbReference type="PANTHER" id="PTHR39338">
    <property type="entry name" value="BLL5662 PROTEIN-RELATED"/>
    <property type="match status" value="1"/>
</dbReference>
<dbReference type="InterPro" id="IPR002035">
    <property type="entry name" value="VWF_A"/>
</dbReference>
<organism evidence="2 3">
    <name type="scientific">Nocardia xishanensis</name>
    <dbReference type="NCBI Taxonomy" id="238964"/>
    <lineage>
        <taxon>Bacteria</taxon>
        <taxon>Bacillati</taxon>
        <taxon>Actinomycetota</taxon>
        <taxon>Actinomycetes</taxon>
        <taxon>Mycobacteriales</taxon>
        <taxon>Nocardiaceae</taxon>
        <taxon>Nocardia</taxon>
    </lineage>
</organism>
<proteinExistence type="predicted"/>
<keyword evidence="3" id="KW-1185">Reference proteome</keyword>
<dbReference type="Gene3D" id="3.40.50.410">
    <property type="entry name" value="von Willebrand factor, type A domain"/>
    <property type="match status" value="1"/>
</dbReference>